<dbReference type="EMBL" id="OU892277">
    <property type="protein sequence ID" value="CAG9760824.1"/>
    <property type="molecule type" value="Genomic_DNA"/>
</dbReference>
<dbReference type="Proteomes" id="UP001152799">
    <property type="component" value="Chromosome 1"/>
</dbReference>
<sequence length="226" mass="26254">MQRLYYKNQIIKNINITFGDELIIIYNDNRKEAMFLRCAGVEVFEIYCSLPNPPPSQPPISSYKTAEQKLNTHFVPKISTEFEIFNFRQAKQMMSESIEEYNARLLKLSTNCNFNDKNKENKSQIIQCTTPSRLRNQNSSTYEPEDDDYASLFPQESQSSHDDEDDNAHEDPNTSLNEKHNENQKSTTSSTDVDIASNEMTADRRPQRNRKKPSHLEDYATDFNSD</sequence>
<dbReference type="PANTHER" id="PTHR33198:SF21">
    <property type="entry name" value="RETROTRANSPOSON GAG DOMAIN-CONTAINING PROTEIN"/>
    <property type="match status" value="1"/>
</dbReference>
<protein>
    <submittedName>
        <fullName evidence="2">Uncharacterized protein</fullName>
    </submittedName>
</protein>
<name>A0A9N9MBE3_9CUCU</name>
<organism evidence="2 3">
    <name type="scientific">Ceutorhynchus assimilis</name>
    <name type="common">cabbage seed weevil</name>
    <dbReference type="NCBI Taxonomy" id="467358"/>
    <lineage>
        <taxon>Eukaryota</taxon>
        <taxon>Metazoa</taxon>
        <taxon>Ecdysozoa</taxon>
        <taxon>Arthropoda</taxon>
        <taxon>Hexapoda</taxon>
        <taxon>Insecta</taxon>
        <taxon>Pterygota</taxon>
        <taxon>Neoptera</taxon>
        <taxon>Endopterygota</taxon>
        <taxon>Coleoptera</taxon>
        <taxon>Polyphaga</taxon>
        <taxon>Cucujiformia</taxon>
        <taxon>Curculionidae</taxon>
        <taxon>Ceutorhynchinae</taxon>
        <taxon>Ceutorhynchus</taxon>
    </lineage>
</organism>
<reference evidence="2" key="1">
    <citation type="submission" date="2022-01" db="EMBL/GenBank/DDBJ databases">
        <authorList>
            <person name="King R."/>
        </authorList>
    </citation>
    <scope>NUCLEOTIDE SEQUENCE</scope>
</reference>
<evidence type="ECO:0000313" key="3">
    <source>
        <dbReference type="Proteomes" id="UP001152799"/>
    </source>
</evidence>
<accession>A0A9N9MBE3</accession>
<dbReference type="AlphaFoldDB" id="A0A9N9MBE3"/>
<keyword evidence="3" id="KW-1185">Reference proteome</keyword>
<gene>
    <name evidence="2" type="ORF">CEUTPL_LOCUS1545</name>
</gene>
<evidence type="ECO:0000256" key="1">
    <source>
        <dbReference type="SAM" id="MobiDB-lite"/>
    </source>
</evidence>
<feature type="compositionally biased region" description="Basic and acidic residues" evidence="1">
    <location>
        <begin position="169"/>
        <end position="183"/>
    </location>
</feature>
<dbReference type="OrthoDB" id="6709238at2759"/>
<evidence type="ECO:0000313" key="2">
    <source>
        <dbReference type="EMBL" id="CAG9760824.1"/>
    </source>
</evidence>
<dbReference type="PANTHER" id="PTHR33198">
    <property type="entry name" value="ANK_REP_REGION DOMAIN-CONTAINING PROTEIN-RELATED"/>
    <property type="match status" value="1"/>
</dbReference>
<feature type="region of interest" description="Disordered" evidence="1">
    <location>
        <begin position="123"/>
        <end position="226"/>
    </location>
</feature>
<proteinExistence type="predicted"/>
<feature type="compositionally biased region" description="Polar residues" evidence="1">
    <location>
        <begin position="123"/>
        <end position="142"/>
    </location>
</feature>